<feature type="coiled-coil region" evidence="3">
    <location>
        <begin position="488"/>
        <end position="515"/>
    </location>
</feature>
<feature type="region of interest" description="Disordered" evidence="4">
    <location>
        <begin position="923"/>
        <end position="947"/>
    </location>
</feature>
<evidence type="ECO:0000256" key="3">
    <source>
        <dbReference type="SAM" id="Coils"/>
    </source>
</evidence>
<dbReference type="Pfam" id="PF03389">
    <property type="entry name" value="MobA_MobL"/>
    <property type="match status" value="1"/>
</dbReference>
<evidence type="ECO:0000259" key="5">
    <source>
        <dbReference type="Pfam" id="PF03389"/>
    </source>
</evidence>
<organism evidence="6 7">
    <name type="scientific">Sphingobium fuliginis (strain ATCC 27551)</name>
    <dbReference type="NCBI Taxonomy" id="336203"/>
    <lineage>
        <taxon>Bacteria</taxon>
        <taxon>Pseudomonadati</taxon>
        <taxon>Pseudomonadota</taxon>
        <taxon>Alphaproteobacteria</taxon>
        <taxon>Sphingomonadales</taxon>
        <taxon>Sphingomonadaceae</taxon>
        <taxon>Sphingobium</taxon>
    </lineage>
</organism>
<feature type="region of interest" description="Disordered" evidence="4">
    <location>
        <begin position="1003"/>
        <end position="1064"/>
    </location>
</feature>
<evidence type="ECO:0000313" key="6">
    <source>
        <dbReference type="EMBL" id="GAY20987.1"/>
    </source>
</evidence>
<evidence type="ECO:0000256" key="2">
    <source>
        <dbReference type="ARBA" id="ARBA00022971"/>
    </source>
</evidence>
<name>A0A292ZBZ7_SPHSA</name>
<feature type="domain" description="MobA/MobL protein" evidence="5">
    <location>
        <begin position="294"/>
        <end position="443"/>
    </location>
</feature>
<comment type="similarity">
    <text evidence="1">Belongs to the MobA/MobL family.</text>
</comment>
<gene>
    <name evidence="6" type="ORF">SFOMI_1517</name>
</gene>
<protein>
    <submittedName>
        <fullName evidence="6">Plectin 1 isoform 8</fullName>
    </submittedName>
</protein>
<evidence type="ECO:0000256" key="4">
    <source>
        <dbReference type="SAM" id="MobiDB-lite"/>
    </source>
</evidence>
<evidence type="ECO:0000313" key="7">
    <source>
        <dbReference type="Proteomes" id="UP000221538"/>
    </source>
</evidence>
<comment type="caution">
    <text evidence="6">The sequence shown here is derived from an EMBL/GenBank/DDBJ whole genome shotgun (WGS) entry which is preliminary data.</text>
</comment>
<keyword evidence="2" id="KW-0184">Conjugation</keyword>
<dbReference type="Proteomes" id="UP000221538">
    <property type="component" value="Unassembled WGS sequence"/>
</dbReference>
<feature type="compositionally biased region" description="Low complexity" evidence="4">
    <location>
        <begin position="1014"/>
        <end position="1025"/>
    </location>
</feature>
<evidence type="ECO:0000256" key="1">
    <source>
        <dbReference type="ARBA" id="ARBA00010873"/>
    </source>
</evidence>
<reference evidence="6 7" key="1">
    <citation type="journal article" date="2013" name="Biodegradation">
        <title>Occurrence of 4-tert-butylphenol (4-t-BP) biodegradation in an aquatic sample caused by the presence of Spirodela polyrrhiza and isolation of a 4-t-BP-utilizing bacterium.</title>
        <authorList>
            <person name="Ogata Y."/>
            <person name="Toyama T."/>
            <person name="Yu N."/>
            <person name="Wang X."/>
            <person name="Sei K."/>
            <person name="Ike M."/>
        </authorList>
    </citation>
    <scope>NUCLEOTIDE SEQUENCE [LARGE SCALE GENOMIC DNA]</scope>
    <source>
        <strain evidence="6 7">OMI</strain>
    </source>
</reference>
<feature type="region of interest" description="Disordered" evidence="4">
    <location>
        <begin position="656"/>
        <end position="677"/>
    </location>
</feature>
<dbReference type="AlphaFoldDB" id="A0A292ZBZ7"/>
<dbReference type="Gene3D" id="3.30.930.30">
    <property type="match status" value="1"/>
</dbReference>
<feature type="compositionally biased region" description="Polar residues" evidence="4">
    <location>
        <begin position="933"/>
        <end position="943"/>
    </location>
</feature>
<dbReference type="EMBL" id="BEWI01000031">
    <property type="protein sequence ID" value="GAY20987.1"/>
    <property type="molecule type" value="Genomic_DNA"/>
</dbReference>
<sequence length="1064" mass="115952">MFMSQQLAFDFEPSAALGAKQAELARAVIRKYRDRATARSDDDITGRETNVLKLKRRRFVQEADRAIAPIKRERRPMELAPARFHLPRAPQGRPTTADGRQSFHFELTRVTKGVGGTCHSNDGKQADPVGHVGYVGREEAVASSADATQPGAVPHEAVAHIAYVERDMALAIDESGKPVILTNIAGDAATFFAQVVKHEREGHPDGICLAKSFDAEALLALANVDAIPAGLKGAIEAIVADPERYRVRQSGNAVTRTHPFQIEADIEGVAAWLKKKKVGAAIHVREGRGGIVQRRITGELPHELGPAGCERVLATLAAELDKRKLRYYLALHAPTAANHDRNWHFHLLFYDRPCALIDGEWDFTIAAQHKSASRNARETYPHRQPKDKAVGRREWPSHMRKLFADAVNVELAMVKSRRRYDPRTFAEMGIEAEPQIHLGPKAAFLAACGAAPKKELGNAEKGWRWKLRQLLQFHDQQDKDDADRVVELRAMAAEDEKALKEIAELEQQLETSRAAARTSDVLLNIMHPMARSNAERTARDMAGHAADFAAKRKAAGKDPAQHPRYLALTQRGRDAELHLQDIEREFAAETSFALDLHVSAQIAGEQAQFDLDVLQAGLARPRASAKILPAPQAAARLDGASGVGQNIPATMPHVPADAPLTPDPADQRRAPTAQARSAEVDGWLGRIEGHRRRLVRRDGRVEPFRLDELDRMMLATASVEQLNHLDRIRDRQNRLIARIVEAVEAAPGILTIPSGPEDKWTLAHHDPAMQDGLRRYSIDPAVQDRLRAAQTKGRAAQAPAQQTASPNVHRVIDEISKRGMPILTKGTQLRISEADAARLGIASADLQSPAAQKRLAGIYLTQENLRTPVPTAPVPSAPAVTSTPAAELPKNSLAVPAPAAPSVETGQFRGEPVSMVPAKAAEPVAVQPPSPLKQPSNTPSVQRPPSDEAELVAAWLTACAAAEKDPSCAQDRDKTAALIMADAAARAFVDLLDADRLNDLRQQASAHHERHAPAKVAAQAEKAAPVAPPPAVEQPAPAARASEEQRRLHLQRQIQAAQRGSLGR</sequence>
<keyword evidence="3" id="KW-0175">Coiled coil</keyword>
<dbReference type="InterPro" id="IPR005053">
    <property type="entry name" value="MobA_MobL"/>
</dbReference>
<reference evidence="6 7" key="2">
    <citation type="journal article" date="2013" name="Environ. Sci. Technol.">
        <title>The 4-tert-butylphenol-utilizing bacterium Sphingobium fuliginis OMI can degrade bisphenols via phenolic ring hydroxylation and meta-cleavage pathway.</title>
        <authorList>
            <person name="Ogata Y."/>
            <person name="Goda S."/>
            <person name="Toyama T."/>
            <person name="Sei K."/>
            <person name="Ike M."/>
        </authorList>
    </citation>
    <scope>NUCLEOTIDE SEQUENCE [LARGE SCALE GENOMIC DNA]</scope>
    <source>
        <strain evidence="6 7">OMI</strain>
    </source>
</reference>
<accession>A0A292ZBZ7</accession>
<proteinExistence type="inferred from homology"/>